<evidence type="ECO:0000313" key="2">
    <source>
        <dbReference type="EMBL" id="AFN20653.1"/>
    </source>
</evidence>
<sequence>MLSSFFGTVRSVLQPNTPSRQANDDNRAILFKGPDRNVQRLTSHGGINAHKTSQQPKCPLVVVQGYNSVPSNQYYPPLNQELCFGPCSAGLNFQNEDVDIPTDVGKLQQSPPTLMNRFKYLMESFHYPVHVCREPTMFYVDIERNVEWHIQLRHYFFDLDQQLQELEHFLSSSSSANIGNMDDNTNLTDTAALANWTTYETATTKAGLGLCFPVTGSTDLEQFPNLRYCQRSVFSQQSIKGQLTGRWLIVAYAFASTYEAARKLDVKALLSSDCSSTVSAAHGTGSCSGTNSRTHYNTDTMLALLARSWDPHSCIRSGNGPAPGDFYQLERRKKMASEYYIYRYGGGGGITTTTTTISSTASTPTIVETEDKAADTTFTSSTMTTNRSDVVEETETGNAEEETDMFPTVYYDPYQRKRRPRFPADAAPIGLPIPQELEDRCHLIDRLWPALMTGQYMPPQATTDSDALEWDWTDDWPNTSTE</sequence>
<evidence type="ECO:0000256" key="1">
    <source>
        <dbReference type="SAM" id="MobiDB-lite"/>
    </source>
</evidence>
<feature type="region of interest" description="Disordered" evidence="1">
    <location>
        <begin position="458"/>
        <end position="482"/>
    </location>
</feature>
<dbReference type="AlphaFoldDB" id="I6V2U4"/>
<name>I6V2U4_NEUIN</name>
<dbReference type="EMBL" id="JX065604">
    <property type="protein sequence ID" value="AFN20653.1"/>
    <property type="molecule type" value="Genomic_DNA"/>
</dbReference>
<protein>
    <submittedName>
        <fullName evidence="2">Resistant to spore killer</fullName>
    </submittedName>
</protein>
<reference evidence="2" key="1">
    <citation type="journal article" date="2012" name="Proc. Natl. Acad. Sci. U.S.A.">
        <title>Molecular dissection of Neurospora Spore killer meiotic drive elements.</title>
        <authorList>
            <person name="Hammond T.M."/>
            <person name="Rehard D.G."/>
            <person name="Xiao H."/>
            <person name="Shiu P.K."/>
        </authorList>
    </citation>
    <scope>NUCLEOTIDE SEQUENCE</scope>
</reference>
<proteinExistence type="predicted"/>
<accession>I6V2U4</accession>
<organism evidence="2">
    <name type="scientific">Neurospora intermedia</name>
    <dbReference type="NCBI Taxonomy" id="5142"/>
    <lineage>
        <taxon>Eukaryota</taxon>
        <taxon>Fungi</taxon>
        <taxon>Dikarya</taxon>
        <taxon>Ascomycota</taxon>
        <taxon>Pezizomycotina</taxon>
        <taxon>Sordariomycetes</taxon>
        <taxon>Sordariomycetidae</taxon>
        <taxon>Sordariales</taxon>
        <taxon>Sordariaceae</taxon>
        <taxon>Neurospora</taxon>
    </lineage>
</organism>
<gene>
    <name evidence="2" type="primary">rsk</name>
</gene>